<dbReference type="InterPro" id="IPR025902">
    <property type="entry name" value="LssY-like-C_dom"/>
</dbReference>
<accession>A0A9D1RXM6</accession>
<dbReference type="AlphaFoldDB" id="A0A9D1RXM6"/>
<gene>
    <name evidence="3" type="ORF">H9867_06080</name>
</gene>
<dbReference type="Proteomes" id="UP000824189">
    <property type="component" value="Unassembled WGS sequence"/>
</dbReference>
<evidence type="ECO:0000313" key="4">
    <source>
        <dbReference type="Proteomes" id="UP000824189"/>
    </source>
</evidence>
<proteinExistence type="predicted"/>
<evidence type="ECO:0000313" key="3">
    <source>
        <dbReference type="EMBL" id="HIW96034.1"/>
    </source>
</evidence>
<dbReference type="EMBL" id="DXFZ01000073">
    <property type="protein sequence ID" value="HIW96034.1"/>
    <property type="molecule type" value="Genomic_DNA"/>
</dbReference>
<keyword evidence="1" id="KW-0472">Membrane</keyword>
<dbReference type="Pfam" id="PF14067">
    <property type="entry name" value="LssY_C"/>
    <property type="match status" value="1"/>
</dbReference>
<feature type="transmembrane region" description="Helical" evidence="1">
    <location>
        <begin position="349"/>
        <end position="367"/>
    </location>
</feature>
<organism evidence="3 4">
    <name type="scientific">Candidatus Corynebacterium gallistercoris</name>
    <dbReference type="NCBI Taxonomy" id="2838530"/>
    <lineage>
        <taxon>Bacteria</taxon>
        <taxon>Bacillati</taxon>
        <taxon>Actinomycetota</taxon>
        <taxon>Actinomycetes</taxon>
        <taxon>Mycobacteriales</taxon>
        <taxon>Corynebacteriaceae</taxon>
        <taxon>Corynebacterium</taxon>
    </lineage>
</organism>
<feature type="transmembrane region" description="Helical" evidence="1">
    <location>
        <begin position="316"/>
        <end position="337"/>
    </location>
</feature>
<comment type="caution">
    <text evidence="3">The sequence shown here is derived from an EMBL/GenBank/DDBJ whole genome shotgun (WGS) entry which is preliminary data.</text>
</comment>
<keyword evidence="1" id="KW-0812">Transmembrane</keyword>
<reference evidence="3" key="2">
    <citation type="submission" date="2021-04" db="EMBL/GenBank/DDBJ databases">
        <authorList>
            <person name="Gilroy R."/>
        </authorList>
    </citation>
    <scope>NUCLEOTIDE SEQUENCE</scope>
    <source>
        <strain evidence="3">4376</strain>
    </source>
</reference>
<protein>
    <submittedName>
        <fullName evidence="3">LssY C-terminal domain-containing protein</fullName>
    </submittedName>
</protein>
<keyword evidence="1" id="KW-1133">Transmembrane helix</keyword>
<sequence length="411" mass="44627">MLLSFAFALSLVIRAGLSLAAVGYGVLFWGIMAYLALPRFHRTMTSIYVPDYFIGRSRTQEGLLGDPVNLAYNGTQEQVHAAMTAAGWTLADPITAKSSVTIVTSTLRRKSYPEAPVSPLLIFGKTQTLAYQQHVEGNPAQRHHIRLWKCPDDWLLPGGSRVDWVAAGTYDRAVGFSVFTFQITHKIDENVDIERDHVVDTVVKAVPEAQVSVIENFSTGYHSRNGGGDAIYTDGNLPVVDTTEVNPADYAEAAKRTTAVLPGEDHELERTRPISITGAAVFVVITALAAILSPLVELGELRREFVGDGLTSQETTISMGVYVGLIAVLNVLLIWLAWKMYHGTGWARLVLLGVVTITQFAQIIGVITGAHHSVGTVLSTSTGLLALYALTSLSAREWTTRADVVHGREQA</sequence>
<feature type="transmembrane region" description="Helical" evidence="1">
    <location>
        <begin position="12"/>
        <end position="37"/>
    </location>
</feature>
<name>A0A9D1RXM6_9CORY</name>
<feature type="transmembrane region" description="Helical" evidence="1">
    <location>
        <begin position="373"/>
        <end position="391"/>
    </location>
</feature>
<feature type="transmembrane region" description="Helical" evidence="1">
    <location>
        <begin position="276"/>
        <end position="296"/>
    </location>
</feature>
<reference evidence="3" key="1">
    <citation type="journal article" date="2021" name="PeerJ">
        <title>Extensive microbial diversity within the chicken gut microbiome revealed by metagenomics and culture.</title>
        <authorList>
            <person name="Gilroy R."/>
            <person name="Ravi A."/>
            <person name="Getino M."/>
            <person name="Pursley I."/>
            <person name="Horton D.L."/>
            <person name="Alikhan N.F."/>
            <person name="Baker D."/>
            <person name="Gharbi K."/>
            <person name="Hall N."/>
            <person name="Watson M."/>
            <person name="Adriaenssens E.M."/>
            <person name="Foster-Nyarko E."/>
            <person name="Jarju S."/>
            <person name="Secka A."/>
            <person name="Antonio M."/>
            <person name="Oren A."/>
            <person name="Chaudhuri R.R."/>
            <person name="La Ragione R."/>
            <person name="Hildebrand F."/>
            <person name="Pallen M.J."/>
        </authorList>
    </citation>
    <scope>NUCLEOTIDE SEQUENCE</scope>
    <source>
        <strain evidence="3">4376</strain>
    </source>
</reference>
<feature type="domain" description="LssY-like C-terminal" evidence="2">
    <location>
        <begin position="48"/>
        <end position="237"/>
    </location>
</feature>
<evidence type="ECO:0000256" key="1">
    <source>
        <dbReference type="SAM" id="Phobius"/>
    </source>
</evidence>
<evidence type="ECO:0000259" key="2">
    <source>
        <dbReference type="Pfam" id="PF14067"/>
    </source>
</evidence>